<comment type="caution">
    <text evidence="1">The sequence shown here is derived from an EMBL/GenBank/DDBJ whole genome shotgun (WGS) entry which is preliminary data.</text>
</comment>
<dbReference type="Proteomes" id="UP001362999">
    <property type="component" value="Unassembled WGS sequence"/>
</dbReference>
<reference evidence="1 2" key="1">
    <citation type="journal article" date="2024" name="J Genomics">
        <title>Draft genome sequencing and assembly of Favolaschia claudopus CIRM-BRFM 2984 isolated from oak limbs.</title>
        <authorList>
            <person name="Navarro D."/>
            <person name="Drula E."/>
            <person name="Chaduli D."/>
            <person name="Cazenave R."/>
            <person name="Ahrendt S."/>
            <person name="Wang J."/>
            <person name="Lipzen A."/>
            <person name="Daum C."/>
            <person name="Barry K."/>
            <person name="Grigoriev I.V."/>
            <person name="Favel A."/>
            <person name="Rosso M.N."/>
            <person name="Martin F."/>
        </authorList>
    </citation>
    <scope>NUCLEOTIDE SEQUENCE [LARGE SCALE GENOMIC DNA]</scope>
    <source>
        <strain evidence="1 2">CIRM-BRFM 2984</strain>
    </source>
</reference>
<protein>
    <submittedName>
        <fullName evidence="1">Uncharacterized protein</fullName>
    </submittedName>
</protein>
<dbReference type="AlphaFoldDB" id="A0AAW0BKE6"/>
<evidence type="ECO:0000313" key="1">
    <source>
        <dbReference type="EMBL" id="KAK7026372.1"/>
    </source>
</evidence>
<name>A0AAW0BKE6_9AGAR</name>
<gene>
    <name evidence="1" type="ORF">R3P38DRAFT_3193033</name>
</gene>
<keyword evidence="2" id="KW-1185">Reference proteome</keyword>
<organism evidence="1 2">
    <name type="scientific">Favolaschia claudopus</name>
    <dbReference type="NCBI Taxonomy" id="2862362"/>
    <lineage>
        <taxon>Eukaryota</taxon>
        <taxon>Fungi</taxon>
        <taxon>Dikarya</taxon>
        <taxon>Basidiomycota</taxon>
        <taxon>Agaricomycotina</taxon>
        <taxon>Agaricomycetes</taxon>
        <taxon>Agaricomycetidae</taxon>
        <taxon>Agaricales</taxon>
        <taxon>Marasmiineae</taxon>
        <taxon>Mycenaceae</taxon>
        <taxon>Favolaschia</taxon>
    </lineage>
</organism>
<accession>A0AAW0BKE6</accession>
<evidence type="ECO:0000313" key="2">
    <source>
        <dbReference type="Proteomes" id="UP001362999"/>
    </source>
</evidence>
<proteinExistence type="predicted"/>
<dbReference type="EMBL" id="JAWWNJ010000032">
    <property type="protein sequence ID" value="KAK7026372.1"/>
    <property type="molecule type" value="Genomic_DNA"/>
</dbReference>
<sequence>MAVHETPHQRPPDYVAPTNRRHQWTYAPSSTSIAGQQLNNRHHHCRPVSPEDVVLATFNLLFDPRLGIPHLIDPLRTSTRTHLRLQRFASHNVQGAVMGGGRALPHVRRRWCHARDGAKVSAVSTRIFPSVSSTSTSHSHRPPHPSCAVPLHPVLRSSFHPSLDYTKTDTDTEADIPHFGIALCLPPQHPHVPPSHLSPLFRLAFAFDIHFYYVHAPYSLARAAARLRPTVRRKSGLGGTLWLDYRLDAGVGY</sequence>